<feature type="domain" description="DUF1549" evidence="3">
    <location>
        <begin position="31"/>
        <end position="214"/>
    </location>
</feature>
<feature type="chain" id="PRO_5021724981" description="DUF1549 domain-containing protein" evidence="2">
    <location>
        <begin position="21"/>
        <end position="538"/>
    </location>
</feature>
<name>A0A518DJA1_9BACT</name>
<dbReference type="EMBL" id="CP036291">
    <property type="protein sequence ID" value="QDU91564.1"/>
    <property type="molecule type" value="Genomic_DNA"/>
</dbReference>
<evidence type="ECO:0000256" key="1">
    <source>
        <dbReference type="SAM" id="MobiDB-lite"/>
    </source>
</evidence>
<dbReference type="InterPro" id="IPR022655">
    <property type="entry name" value="DUF1553"/>
</dbReference>
<dbReference type="Proteomes" id="UP000317429">
    <property type="component" value="Chromosome"/>
</dbReference>
<dbReference type="OrthoDB" id="289126at2"/>
<dbReference type="PANTHER" id="PTHR35889">
    <property type="entry name" value="CYCLOINULO-OLIGOSACCHARIDE FRUCTANOTRANSFERASE-RELATED"/>
    <property type="match status" value="1"/>
</dbReference>
<evidence type="ECO:0000313" key="5">
    <source>
        <dbReference type="EMBL" id="QDU91564.1"/>
    </source>
</evidence>
<dbReference type="AlphaFoldDB" id="A0A518DJA1"/>
<protein>
    <recommendedName>
        <fullName evidence="7">DUF1549 domain-containing protein</fullName>
    </recommendedName>
</protein>
<proteinExistence type="predicted"/>
<organism evidence="5 6">
    <name type="scientific">Pirellulimonas nuda</name>
    <dbReference type="NCBI Taxonomy" id="2528009"/>
    <lineage>
        <taxon>Bacteria</taxon>
        <taxon>Pseudomonadati</taxon>
        <taxon>Planctomycetota</taxon>
        <taxon>Planctomycetia</taxon>
        <taxon>Pirellulales</taxon>
        <taxon>Lacipirellulaceae</taxon>
        <taxon>Pirellulimonas</taxon>
    </lineage>
</organism>
<evidence type="ECO:0000259" key="3">
    <source>
        <dbReference type="Pfam" id="PF07583"/>
    </source>
</evidence>
<evidence type="ECO:0008006" key="7">
    <source>
        <dbReference type="Google" id="ProtNLM"/>
    </source>
</evidence>
<dbReference type="Pfam" id="PF07587">
    <property type="entry name" value="PSD1"/>
    <property type="match status" value="1"/>
</dbReference>
<evidence type="ECO:0000256" key="2">
    <source>
        <dbReference type="SAM" id="SignalP"/>
    </source>
</evidence>
<reference evidence="5 6" key="1">
    <citation type="submission" date="2019-02" db="EMBL/GenBank/DDBJ databases">
        <title>Deep-cultivation of Planctomycetes and their phenomic and genomic characterization uncovers novel biology.</title>
        <authorList>
            <person name="Wiegand S."/>
            <person name="Jogler M."/>
            <person name="Boedeker C."/>
            <person name="Pinto D."/>
            <person name="Vollmers J."/>
            <person name="Rivas-Marin E."/>
            <person name="Kohn T."/>
            <person name="Peeters S.H."/>
            <person name="Heuer A."/>
            <person name="Rast P."/>
            <person name="Oberbeckmann S."/>
            <person name="Bunk B."/>
            <person name="Jeske O."/>
            <person name="Meyerdierks A."/>
            <person name="Storesund J.E."/>
            <person name="Kallscheuer N."/>
            <person name="Luecker S."/>
            <person name="Lage O.M."/>
            <person name="Pohl T."/>
            <person name="Merkel B.J."/>
            <person name="Hornburger P."/>
            <person name="Mueller R.-W."/>
            <person name="Bruemmer F."/>
            <person name="Labrenz M."/>
            <person name="Spormann A.M."/>
            <person name="Op den Camp H."/>
            <person name="Overmann J."/>
            <person name="Amann R."/>
            <person name="Jetten M.S.M."/>
            <person name="Mascher T."/>
            <person name="Medema M.H."/>
            <person name="Devos D.P."/>
            <person name="Kaster A.-K."/>
            <person name="Ovreas L."/>
            <person name="Rohde M."/>
            <person name="Galperin M.Y."/>
            <person name="Jogler C."/>
        </authorList>
    </citation>
    <scope>NUCLEOTIDE SEQUENCE [LARGE SCALE GENOMIC DNA]</scope>
    <source>
        <strain evidence="5 6">Pla175</strain>
    </source>
</reference>
<dbReference type="Pfam" id="PF07583">
    <property type="entry name" value="PSCyt2"/>
    <property type="match status" value="1"/>
</dbReference>
<keyword evidence="6" id="KW-1185">Reference proteome</keyword>
<keyword evidence="2" id="KW-0732">Signal</keyword>
<dbReference type="KEGG" id="pnd:Pla175_49930"/>
<evidence type="ECO:0000313" key="6">
    <source>
        <dbReference type="Proteomes" id="UP000317429"/>
    </source>
</evidence>
<feature type="domain" description="DUF1553" evidence="4">
    <location>
        <begin position="288"/>
        <end position="400"/>
    </location>
</feature>
<dbReference type="InterPro" id="IPR011444">
    <property type="entry name" value="DUF1549"/>
</dbReference>
<accession>A0A518DJA1</accession>
<dbReference type="PANTHER" id="PTHR35889:SF3">
    <property type="entry name" value="F-BOX DOMAIN-CONTAINING PROTEIN"/>
    <property type="match status" value="1"/>
</dbReference>
<evidence type="ECO:0000259" key="4">
    <source>
        <dbReference type="Pfam" id="PF07587"/>
    </source>
</evidence>
<sequence length="538" mass="59341" precursor="true">MALRIALLAAAIGAATAAQSAPQPGAAAGRIDQLLMADTGASAGELAPRADDATYLRRVWLDIVGDIPTPEHVTAFVLDPAPDKRARVVRELLATPQYGQNWARYWRDVILSRKLEDRAAIVSGPVVEKLTAELNANRPWDEVASEFITATGDVREDGATAILMAQDGRTEETTAEVARIFLGIQIQCAQCHDHPWDQWKREQFHELAAFFPRVSVRPLQTPTKRTFAVVVSDAPERRFQKKPVDGNRPTPEHYMPDLDAPDQPGTRMQPRFFLTSAELPYGTADADRRGQLADWLTDSPWFATALVNRVWSELVGEGFYEPIDDIGPDRDTTAPETVALLSNQFADSGYDLKWLMETICATQAYQRETRPRRGPDATPFTASVAQRLRGDQLYNAILTALEINDSARTPLAGRGGGQGYGGRGTPRDAFNAAFGYDPSIQREAVSASIPQTLAMMNTSKINLAISANRTTMLGRLLADTPDNHDLVDDLYLRTLCRTPTQAESAAGLAYMKQVKDRREGAEDLLWALLNSAEFVHRR</sequence>
<gene>
    <name evidence="5" type="ORF">Pla175_49930</name>
</gene>
<feature type="compositionally biased region" description="Basic and acidic residues" evidence="1">
    <location>
        <begin position="239"/>
        <end position="256"/>
    </location>
</feature>
<feature type="signal peptide" evidence="2">
    <location>
        <begin position="1"/>
        <end position="20"/>
    </location>
</feature>
<dbReference type="RefSeq" id="WP_145291735.1">
    <property type="nucleotide sequence ID" value="NZ_CP036291.1"/>
</dbReference>
<feature type="region of interest" description="Disordered" evidence="1">
    <location>
        <begin position="239"/>
        <end position="262"/>
    </location>
</feature>